<sequence>MGVEIHLLAAAAQTAAQKAAKAEKTRQKALNLLYTNIYAYLIGGILGAFVLRNLLLQCVRYLDTRRRNHGDAGLEKQSGRLRGDERYAQKAAILRWSERLDHLATRPVRGFPIEWTYLRFFLVTVIVVINTVFCIVGSTHLHSEQSAASSIARAFSRRCGRMAVANYPILFCFAGRNSVIARLTGFEYQTLRFYHMLLGAIAFILSFIHTFAYIAHYTIWQGVDHLREEFTETYFKWGIVALVFLLVNCVFGLKWLRRRSYEIFLALHVIGAALILAGTWYHRPITQSWVYAAVGIWVAERVLRLLHHFISLHGRRIFVRAPVIKAKASVVAGAIKLAVPARGLRWAPGQHCYISFWGLELARRPWLYGPTQAHPFSVANVPSDNEHNELRFVMRIHDGITSALARTIEARAATAGSSEVDCYISLEGPHGRCMQTSDFDTLLLIAGGSGITHPLSMLEYACAQAAIGETAVRKICLVWALHRLAQVEWIRETLETAGALAAKANIDLEIKVFVTRSEAGSLSGSPSLDEHSDEYLDEKGPSGEPFELAGRSLRFRGRPDVHAEVASAVSDSGRTLVVACGPPQLARDVAEAAAPYSGASIEVEIAKFEC</sequence>
<keyword evidence="11 15" id="KW-0472">Membrane</keyword>
<dbReference type="PROSITE" id="PS51384">
    <property type="entry name" value="FAD_FR"/>
    <property type="match status" value="1"/>
</dbReference>
<dbReference type="InterPro" id="IPR051410">
    <property type="entry name" value="Ferric/Cupric_Reductase"/>
</dbReference>
<dbReference type="GO" id="GO:0005886">
    <property type="term" value="C:plasma membrane"/>
    <property type="evidence" value="ECO:0007669"/>
    <property type="project" value="UniProtKB-SubCell"/>
</dbReference>
<dbReference type="InterPro" id="IPR013130">
    <property type="entry name" value="Fe3_Rdtase_TM_dom"/>
</dbReference>
<comment type="caution">
    <text evidence="17">The sequence shown here is derived from an EMBL/GenBank/DDBJ whole genome shotgun (WGS) entry which is preliminary data.</text>
</comment>
<accession>A0A9P6W8J5</accession>
<dbReference type="InterPro" id="IPR013112">
    <property type="entry name" value="FAD-bd_8"/>
</dbReference>
<name>A0A9P6W8J5_RHOMI</name>
<keyword evidence="8 15" id="KW-1133">Transmembrane helix</keyword>
<keyword evidence="5" id="KW-1003">Cell membrane</keyword>
<dbReference type="GO" id="GO:0052851">
    <property type="term" value="F:ferric-chelate reductase (NADPH) activity"/>
    <property type="evidence" value="ECO:0007669"/>
    <property type="project" value="UniProtKB-EC"/>
</dbReference>
<dbReference type="SFLD" id="SFLDS00052">
    <property type="entry name" value="Ferric_Reductase_Domain"/>
    <property type="match status" value="1"/>
</dbReference>
<evidence type="ECO:0000256" key="9">
    <source>
        <dbReference type="ARBA" id="ARBA00023002"/>
    </source>
</evidence>
<evidence type="ECO:0000256" key="6">
    <source>
        <dbReference type="ARBA" id="ARBA00022692"/>
    </source>
</evidence>
<feature type="compositionally biased region" description="Basic and acidic residues" evidence="14">
    <location>
        <begin position="528"/>
        <end position="541"/>
    </location>
</feature>
<gene>
    <name evidence="17" type="ORF">C6P46_002564</name>
</gene>
<keyword evidence="18" id="KW-1185">Reference proteome</keyword>
<feature type="transmembrane region" description="Helical" evidence="15">
    <location>
        <begin position="263"/>
        <end position="282"/>
    </location>
</feature>
<evidence type="ECO:0000256" key="12">
    <source>
        <dbReference type="ARBA" id="ARBA00023180"/>
    </source>
</evidence>
<reference evidence="17 18" key="1">
    <citation type="submission" date="2020-11" db="EMBL/GenBank/DDBJ databases">
        <title>Kefir isolates.</title>
        <authorList>
            <person name="Marcisauskas S."/>
            <person name="Kim Y."/>
            <person name="Blasche S."/>
        </authorList>
    </citation>
    <scope>NUCLEOTIDE SEQUENCE [LARGE SCALE GENOMIC DNA]</scope>
    <source>
        <strain evidence="17 18">KR</strain>
    </source>
</reference>
<dbReference type="GO" id="GO:0015677">
    <property type="term" value="P:copper ion import"/>
    <property type="evidence" value="ECO:0007669"/>
    <property type="project" value="TreeGrafter"/>
</dbReference>
<evidence type="ECO:0000256" key="11">
    <source>
        <dbReference type="ARBA" id="ARBA00023136"/>
    </source>
</evidence>
<keyword evidence="12" id="KW-0325">Glycoprotein</keyword>
<feature type="transmembrane region" description="Helical" evidence="15">
    <location>
        <begin position="234"/>
        <end position="256"/>
    </location>
</feature>
<dbReference type="InterPro" id="IPR013121">
    <property type="entry name" value="Fe_red_NAD-bd_6"/>
</dbReference>
<evidence type="ECO:0000256" key="3">
    <source>
        <dbReference type="ARBA" id="ARBA00012668"/>
    </source>
</evidence>
<keyword evidence="7" id="KW-0249">Electron transport</keyword>
<dbReference type="Pfam" id="PF08022">
    <property type="entry name" value="FAD_binding_8"/>
    <property type="match status" value="1"/>
</dbReference>
<dbReference type="Gene3D" id="3.40.50.80">
    <property type="entry name" value="Nucleotide-binding domain of ferredoxin-NADP reductase (FNR) module"/>
    <property type="match status" value="1"/>
</dbReference>
<evidence type="ECO:0000256" key="7">
    <source>
        <dbReference type="ARBA" id="ARBA00022982"/>
    </source>
</evidence>
<comment type="subcellular location">
    <subcellularLocation>
        <location evidence="1">Cell membrane</location>
        <topology evidence="1">Multi-pass membrane protein</topology>
    </subcellularLocation>
</comment>
<proteinExistence type="inferred from homology"/>
<evidence type="ECO:0000256" key="5">
    <source>
        <dbReference type="ARBA" id="ARBA00022475"/>
    </source>
</evidence>
<dbReference type="InterPro" id="IPR039261">
    <property type="entry name" value="FNR_nucleotide-bd"/>
</dbReference>
<feature type="transmembrane region" description="Helical" evidence="15">
    <location>
        <begin position="37"/>
        <end position="56"/>
    </location>
</feature>
<evidence type="ECO:0000313" key="18">
    <source>
        <dbReference type="Proteomes" id="UP000777482"/>
    </source>
</evidence>
<organism evidence="17 18">
    <name type="scientific">Rhodotorula mucilaginosa</name>
    <name type="common">Yeast</name>
    <name type="synonym">Rhodotorula rubra</name>
    <dbReference type="NCBI Taxonomy" id="5537"/>
    <lineage>
        <taxon>Eukaryota</taxon>
        <taxon>Fungi</taxon>
        <taxon>Dikarya</taxon>
        <taxon>Basidiomycota</taxon>
        <taxon>Pucciniomycotina</taxon>
        <taxon>Microbotryomycetes</taxon>
        <taxon>Sporidiobolales</taxon>
        <taxon>Sporidiobolaceae</taxon>
        <taxon>Rhodotorula</taxon>
    </lineage>
</organism>
<dbReference type="SUPFAM" id="SSF52343">
    <property type="entry name" value="Ferredoxin reductase-like, C-terminal NADP-linked domain"/>
    <property type="match status" value="1"/>
</dbReference>
<keyword evidence="6 15" id="KW-0812">Transmembrane</keyword>
<comment type="similarity">
    <text evidence="2">Belongs to the ferric reductase (FRE) family.</text>
</comment>
<keyword evidence="9" id="KW-0560">Oxidoreductase</keyword>
<dbReference type="CDD" id="cd06186">
    <property type="entry name" value="NOX_Duox_like_FAD_NADP"/>
    <property type="match status" value="1"/>
</dbReference>
<feature type="domain" description="FAD-binding FR-type" evidence="16">
    <location>
        <begin position="295"/>
        <end position="436"/>
    </location>
</feature>
<dbReference type="SFLD" id="SFLDG01168">
    <property type="entry name" value="Ferric_reductase_subgroup_(FRE"/>
    <property type="match status" value="1"/>
</dbReference>
<dbReference type="Proteomes" id="UP000777482">
    <property type="component" value="Unassembled WGS sequence"/>
</dbReference>
<dbReference type="OrthoDB" id="4494341at2759"/>
<evidence type="ECO:0000256" key="1">
    <source>
        <dbReference type="ARBA" id="ARBA00004651"/>
    </source>
</evidence>
<dbReference type="EC" id="1.16.1.9" evidence="3"/>
<dbReference type="PANTHER" id="PTHR32361">
    <property type="entry name" value="FERRIC/CUPRIC REDUCTASE TRANSMEMBRANE COMPONENT"/>
    <property type="match status" value="1"/>
</dbReference>
<comment type="catalytic activity">
    <reaction evidence="13">
        <text>2 a Fe(II)-siderophore + NADP(+) + H(+) = 2 a Fe(III)-siderophore + NADPH</text>
        <dbReference type="Rhea" id="RHEA:28795"/>
        <dbReference type="Rhea" id="RHEA-COMP:11342"/>
        <dbReference type="Rhea" id="RHEA-COMP:11344"/>
        <dbReference type="ChEBI" id="CHEBI:15378"/>
        <dbReference type="ChEBI" id="CHEBI:29033"/>
        <dbReference type="ChEBI" id="CHEBI:29034"/>
        <dbReference type="ChEBI" id="CHEBI:57783"/>
        <dbReference type="ChEBI" id="CHEBI:58349"/>
        <dbReference type="EC" id="1.16.1.9"/>
    </reaction>
</comment>
<evidence type="ECO:0000313" key="17">
    <source>
        <dbReference type="EMBL" id="KAG0667152.1"/>
    </source>
</evidence>
<evidence type="ECO:0000256" key="15">
    <source>
        <dbReference type="SAM" id="Phobius"/>
    </source>
</evidence>
<dbReference type="GO" id="GO:0006826">
    <property type="term" value="P:iron ion transport"/>
    <property type="evidence" value="ECO:0007669"/>
    <property type="project" value="UniProtKB-ARBA"/>
</dbReference>
<dbReference type="PANTHER" id="PTHR32361:SF9">
    <property type="entry name" value="FERRIC REDUCTASE TRANSMEMBRANE COMPONENT 3-RELATED"/>
    <property type="match status" value="1"/>
</dbReference>
<dbReference type="EMBL" id="PUHQ01000002">
    <property type="protein sequence ID" value="KAG0667152.1"/>
    <property type="molecule type" value="Genomic_DNA"/>
</dbReference>
<feature type="transmembrane region" description="Helical" evidence="15">
    <location>
        <begin position="116"/>
        <end position="142"/>
    </location>
</feature>
<evidence type="ECO:0000256" key="4">
    <source>
        <dbReference type="ARBA" id="ARBA00022448"/>
    </source>
</evidence>
<feature type="region of interest" description="Disordered" evidence="14">
    <location>
        <begin position="520"/>
        <end position="542"/>
    </location>
</feature>
<evidence type="ECO:0000256" key="8">
    <source>
        <dbReference type="ARBA" id="ARBA00022989"/>
    </source>
</evidence>
<evidence type="ECO:0000259" key="16">
    <source>
        <dbReference type="PROSITE" id="PS51384"/>
    </source>
</evidence>
<keyword evidence="10" id="KW-0406">Ion transport</keyword>
<dbReference type="AlphaFoldDB" id="A0A9P6W8J5"/>
<protein>
    <recommendedName>
        <fullName evidence="3">ferric-chelate reductase (NADPH)</fullName>
        <ecNumber evidence="3">1.16.1.9</ecNumber>
    </recommendedName>
</protein>
<evidence type="ECO:0000256" key="2">
    <source>
        <dbReference type="ARBA" id="ARBA00006278"/>
    </source>
</evidence>
<dbReference type="SUPFAM" id="SSF63380">
    <property type="entry name" value="Riboflavin synthase domain-like"/>
    <property type="match status" value="1"/>
</dbReference>
<evidence type="ECO:0000256" key="13">
    <source>
        <dbReference type="ARBA" id="ARBA00048483"/>
    </source>
</evidence>
<feature type="transmembrane region" description="Helical" evidence="15">
    <location>
        <begin position="193"/>
        <end position="214"/>
    </location>
</feature>
<dbReference type="InterPro" id="IPR017927">
    <property type="entry name" value="FAD-bd_FR_type"/>
</dbReference>
<dbReference type="InterPro" id="IPR017938">
    <property type="entry name" value="Riboflavin_synthase-like_b-brl"/>
</dbReference>
<keyword evidence="4" id="KW-0813">Transport</keyword>
<dbReference type="Pfam" id="PF08030">
    <property type="entry name" value="NAD_binding_6"/>
    <property type="match status" value="1"/>
</dbReference>
<evidence type="ECO:0000256" key="14">
    <source>
        <dbReference type="SAM" id="MobiDB-lite"/>
    </source>
</evidence>
<dbReference type="Pfam" id="PF01794">
    <property type="entry name" value="Ferric_reduct"/>
    <property type="match status" value="1"/>
</dbReference>
<evidence type="ECO:0000256" key="10">
    <source>
        <dbReference type="ARBA" id="ARBA00023065"/>
    </source>
</evidence>
<dbReference type="GO" id="GO:0006879">
    <property type="term" value="P:intracellular iron ion homeostasis"/>
    <property type="evidence" value="ECO:0007669"/>
    <property type="project" value="TreeGrafter"/>
</dbReference>